<proteinExistence type="predicted"/>
<evidence type="ECO:0000313" key="2">
    <source>
        <dbReference type="Proteomes" id="UP000176791"/>
    </source>
</evidence>
<protein>
    <submittedName>
        <fullName evidence="1">Uncharacterized protein</fullName>
    </submittedName>
</protein>
<accession>A0A1F5DJP1</accession>
<dbReference type="AlphaFoldDB" id="A0A1F5DJP1"/>
<dbReference type="Proteomes" id="UP000176791">
    <property type="component" value="Unassembled WGS sequence"/>
</dbReference>
<gene>
    <name evidence="1" type="ORF">A3E73_01060</name>
</gene>
<dbReference type="EMBL" id="MEZN01000044">
    <property type="protein sequence ID" value="OGD55389.1"/>
    <property type="molecule type" value="Genomic_DNA"/>
</dbReference>
<name>A0A1F5DJP1_9BACT</name>
<organism evidence="1 2">
    <name type="scientific">Candidatus Beckwithbacteria bacterium RIFCSPHIGHO2_12_FULL_47_17</name>
    <dbReference type="NCBI Taxonomy" id="1797460"/>
    <lineage>
        <taxon>Bacteria</taxon>
        <taxon>Candidatus Beckwithiibacteriota</taxon>
    </lineage>
</organism>
<reference evidence="1 2" key="1">
    <citation type="journal article" date="2016" name="Nat. Commun.">
        <title>Thousands of microbial genomes shed light on interconnected biogeochemical processes in an aquifer system.</title>
        <authorList>
            <person name="Anantharaman K."/>
            <person name="Brown C.T."/>
            <person name="Hug L.A."/>
            <person name="Sharon I."/>
            <person name="Castelle C.J."/>
            <person name="Probst A.J."/>
            <person name="Thomas B.C."/>
            <person name="Singh A."/>
            <person name="Wilkins M.J."/>
            <person name="Karaoz U."/>
            <person name="Brodie E.L."/>
            <person name="Williams K.H."/>
            <person name="Hubbard S.S."/>
            <person name="Banfield J.F."/>
        </authorList>
    </citation>
    <scope>NUCLEOTIDE SEQUENCE [LARGE SCALE GENOMIC DNA]</scope>
</reference>
<evidence type="ECO:0000313" key="1">
    <source>
        <dbReference type="EMBL" id="OGD55389.1"/>
    </source>
</evidence>
<comment type="caution">
    <text evidence="1">The sequence shown here is derived from an EMBL/GenBank/DDBJ whole genome shotgun (WGS) entry which is preliminary data.</text>
</comment>
<sequence length="146" mass="16970">MNEALHQFIRNLEGLKGITYGEFSLDFLYGRQNPFGEFGVSETVIDSRPYYRGWINYPHPTPDSWPGWVRLKVKFAQDPEPLLLRPEQTAQLLAQRPYDEVCLLLSDGTINIPVKAMSQAPNLLRQMEYAYLLKRSKKGELKLIRR</sequence>